<dbReference type="EC" id="3.4.24.-" evidence="17"/>
<evidence type="ECO:0000256" key="11">
    <source>
        <dbReference type="ARBA" id="ARBA00023136"/>
    </source>
</evidence>
<comment type="caution">
    <text evidence="20">The sequence shown here is derived from an EMBL/GenBank/DDBJ whole genome shotgun (WGS) entry which is preliminary data.</text>
</comment>
<evidence type="ECO:0000256" key="13">
    <source>
        <dbReference type="ARBA" id="ARBA00023157"/>
    </source>
</evidence>
<evidence type="ECO:0000256" key="18">
    <source>
        <dbReference type="SAM" id="MobiDB-lite"/>
    </source>
</evidence>
<dbReference type="Gene3D" id="2.30.34.10">
    <property type="entry name" value="Leishmanolysin domain 4"/>
    <property type="match status" value="1"/>
</dbReference>
<evidence type="ECO:0000256" key="12">
    <source>
        <dbReference type="ARBA" id="ARBA00023145"/>
    </source>
</evidence>
<gene>
    <name evidence="20" type="ORF">TM35_000074630</name>
</gene>
<comment type="cofactor">
    <cofactor evidence="16 17">
        <name>Zn(2+)</name>
        <dbReference type="ChEBI" id="CHEBI:29105"/>
    </cofactor>
    <text evidence="16 17">Binds 1 zinc ion per subunit.</text>
</comment>
<feature type="active site" evidence="15">
    <location>
        <position position="239"/>
    </location>
</feature>
<feature type="compositionally biased region" description="Low complexity" evidence="18">
    <location>
        <begin position="700"/>
        <end position="731"/>
    </location>
</feature>
<dbReference type="PANTHER" id="PTHR10942">
    <property type="entry name" value="LEISHMANOLYSIN-LIKE PEPTIDASE"/>
    <property type="match status" value="1"/>
</dbReference>
<feature type="chain" id="PRO_5023968610" description="Leishmanolysin-like peptidase" evidence="17">
    <location>
        <begin position="25"/>
        <end position="775"/>
    </location>
</feature>
<dbReference type="SUPFAM" id="SSF55486">
    <property type="entry name" value="Metalloproteases ('zincins'), catalytic domain"/>
    <property type="match status" value="2"/>
</dbReference>
<dbReference type="VEuPathDB" id="TriTrypDB:TM35_000074630"/>
<evidence type="ECO:0000256" key="17">
    <source>
        <dbReference type="RuleBase" id="RU366077"/>
    </source>
</evidence>
<evidence type="ECO:0000256" key="10">
    <source>
        <dbReference type="ARBA" id="ARBA00023049"/>
    </source>
</evidence>
<dbReference type="GO" id="GO:0007155">
    <property type="term" value="P:cell adhesion"/>
    <property type="evidence" value="ECO:0007669"/>
    <property type="project" value="UniProtKB-KW"/>
</dbReference>
<evidence type="ECO:0000256" key="5">
    <source>
        <dbReference type="ARBA" id="ARBA00022723"/>
    </source>
</evidence>
<evidence type="ECO:0000256" key="19">
    <source>
        <dbReference type="SAM" id="Phobius"/>
    </source>
</evidence>
<evidence type="ECO:0000256" key="9">
    <source>
        <dbReference type="ARBA" id="ARBA00022889"/>
    </source>
</evidence>
<dbReference type="Gene3D" id="3.10.170.20">
    <property type="match status" value="1"/>
</dbReference>
<dbReference type="RefSeq" id="XP_028885105.1">
    <property type="nucleotide sequence ID" value="XM_029023909.1"/>
</dbReference>
<dbReference type="GO" id="GO:0046872">
    <property type="term" value="F:metal ion binding"/>
    <property type="evidence" value="ECO:0007669"/>
    <property type="project" value="UniProtKB-KW"/>
</dbReference>
<keyword evidence="19" id="KW-0812">Transmembrane</keyword>
<feature type="binding site" evidence="16">
    <location>
        <position position="431"/>
    </location>
    <ligand>
        <name>Zn(2+)</name>
        <dbReference type="ChEBI" id="CHEBI:29105"/>
        <note>catalytic</note>
    </ligand>
</feature>
<dbReference type="GO" id="GO:0006508">
    <property type="term" value="P:proteolysis"/>
    <property type="evidence" value="ECO:0007669"/>
    <property type="project" value="UniProtKB-KW"/>
</dbReference>
<feature type="compositionally biased region" description="Basic and acidic residues" evidence="18">
    <location>
        <begin position="346"/>
        <end position="363"/>
    </location>
</feature>
<evidence type="ECO:0000256" key="14">
    <source>
        <dbReference type="ARBA" id="ARBA00023180"/>
    </source>
</evidence>
<dbReference type="Gene3D" id="2.10.55.10">
    <property type="entry name" value="Leishmanolysin domain 3"/>
    <property type="match status" value="1"/>
</dbReference>
<comment type="similarity">
    <text evidence="3 17">Belongs to the peptidase M8 family.</text>
</comment>
<dbReference type="GeneID" id="39983689"/>
<keyword evidence="21" id="KW-1185">Reference proteome</keyword>
<feature type="binding site" evidence="16">
    <location>
        <position position="238"/>
    </location>
    <ligand>
        <name>Zn(2+)</name>
        <dbReference type="ChEBI" id="CHEBI:29105"/>
        <note>catalytic</note>
    </ligand>
</feature>
<dbReference type="GO" id="GO:0005737">
    <property type="term" value="C:cytoplasm"/>
    <property type="evidence" value="ECO:0007669"/>
    <property type="project" value="TreeGrafter"/>
</dbReference>
<comment type="subcellular location">
    <subcellularLocation>
        <location evidence="2">Membrane</location>
    </subcellularLocation>
</comment>
<accession>A0A1X0P3B3</accession>
<evidence type="ECO:0000256" key="7">
    <source>
        <dbReference type="ARBA" id="ARBA00022801"/>
    </source>
</evidence>
<evidence type="ECO:0000256" key="3">
    <source>
        <dbReference type="ARBA" id="ARBA00005860"/>
    </source>
</evidence>
<evidence type="ECO:0000256" key="4">
    <source>
        <dbReference type="ARBA" id="ARBA00022670"/>
    </source>
</evidence>
<keyword evidence="14" id="KW-0325">Glycoprotein</keyword>
<dbReference type="Proteomes" id="UP000192257">
    <property type="component" value="Unassembled WGS sequence"/>
</dbReference>
<keyword evidence="10 16" id="KW-0482">Metalloprotease</keyword>
<sequence length="775" mass="85299">MRFFLVLTTFVLLLLFQCVRSSLAVTEYHHCIHDKISGFYEDPKSRKEVSHEVKVIETESGNQELPQRSAPNKEWNPIRIEVFTHDLEKQGRYCAKKGEEVKIDVFNSKHTCTEEDVLTPEKKNILVNTILKEAVKLHSDRLRVERLKGPLVVPKFGVGTKCATFTVPDKHHTDGVPDVDMVLYVSARPSKYSGSFAWALTCATLGNETARGRSVVGVMNYAPKYILATAQRVRVAAHEIAHVLGFSVSEMDRLKMIKDLGEVRGREKLYVVSSPNTLRETRSHYNCNTTKGMLLEDQTLSVTKVIDGQRDASHPRLPPNSLIAPHLGGPGSPLHGSLISSSPLRDSLDDPLPRLLQPHEKPPTMEGGETLHTTQLGQSLNSRRDTTIQENTRNTVEPNDADIMNQLKKEGKIIGVERHHYVDNLFKHRSHWKRHNAKDELMAGVVGAGYYTALTMAFFADMGYYKVEWSKAEPMSWGNQSGCKLLDDKCVNNGKTEYTEMFCTTEHTDKTLLQCTSDRHALGTCLLQELKHTPYYRGTTSPYLYFEKGHWGSPEGELMDYCPFITANNDNWCTDGIADKMPGSVIAPNSRCVKGVGLKVNEKNIGDVCVNVSCKYNVVSVKYKGNEKWHLCAEGTKLEVNTNELKGQIVCPKYADVCNTINVTLDELEGPPPPPEPGIQSNTPGAKSPTGAEGQGTAVGTGTTTTNTGTTTPTNQNPGTPNSNANSATATGNTAAIDNNVTIQISHTDGVAAPAAALFGTFVCLLLITTMVAVS</sequence>
<keyword evidence="19" id="KW-1133">Transmembrane helix</keyword>
<keyword evidence="13" id="KW-1015">Disulfide bond</keyword>
<keyword evidence="9" id="KW-0130">Cell adhesion</keyword>
<reference evidence="20 21" key="1">
    <citation type="submission" date="2017-03" db="EMBL/GenBank/DDBJ databases">
        <title>An alternative strategy for trypanosome survival in the mammalian bloodstream revealed through genome and transcriptome analysis of the ubiquitous bovine parasite Trypanosoma (Megatrypanum) theileri.</title>
        <authorList>
            <person name="Kelly S."/>
            <person name="Ivens A."/>
            <person name="Mott A."/>
            <person name="O'Neill E."/>
            <person name="Emms D."/>
            <person name="Macleod O."/>
            <person name="Voorheis P."/>
            <person name="Matthews J."/>
            <person name="Matthews K."/>
            <person name="Carrington M."/>
        </authorList>
    </citation>
    <scope>NUCLEOTIDE SEQUENCE [LARGE SCALE GENOMIC DNA]</scope>
    <source>
        <strain evidence="20">Edinburgh</strain>
    </source>
</reference>
<evidence type="ECO:0000256" key="1">
    <source>
        <dbReference type="ARBA" id="ARBA00001249"/>
    </source>
</evidence>
<evidence type="ECO:0000256" key="16">
    <source>
        <dbReference type="PIRSR" id="PIRSR601577-2"/>
    </source>
</evidence>
<feature type="binding site" evidence="16">
    <location>
        <position position="242"/>
    </location>
    <ligand>
        <name>Zn(2+)</name>
        <dbReference type="ChEBI" id="CHEBI:29105"/>
        <note>catalytic</note>
    </ligand>
</feature>
<evidence type="ECO:0000313" key="21">
    <source>
        <dbReference type="Proteomes" id="UP000192257"/>
    </source>
</evidence>
<evidence type="ECO:0000313" key="20">
    <source>
        <dbReference type="EMBL" id="ORC91039.1"/>
    </source>
</evidence>
<evidence type="ECO:0000256" key="8">
    <source>
        <dbReference type="ARBA" id="ARBA00022833"/>
    </source>
</evidence>
<feature type="transmembrane region" description="Helical" evidence="19">
    <location>
        <begin position="751"/>
        <end position="774"/>
    </location>
</feature>
<keyword evidence="11 19" id="KW-0472">Membrane</keyword>
<feature type="signal peptide" evidence="17">
    <location>
        <begin position="1"/>
        <end position="24"/>
    </location>
</feature>
<dbReference type="Pfam" id="PF01457">
    <property type="entry name" value="Peptidase_M8"/>
    <property type="match status" value="2"/>
</dbReference>
<evidence type="ECO:0000256" key="2">
    <source>
        <dbReference type="ARBA" id="ARBA00004370"/>
    </source>
</evidence>
<keyword evidence="4 17" id="KW-0645">Protease</keyword>
<feature type="region of interest" description="Disordered" evidence="18">
    <location>
        <begin position="310"/>
        <end position="390"/>
    </location>
</feature>
<evidence type="ECO:0000256" key="6">
    <source>
        <dbReference type="ARBA" id="ARBA00022729"/>
    </source>
</evidence>
<dbReference type="Gene3D" id="3.90.132.10">
    <property type="entry name" value="Leishmanolysin , domain 2"/>
    <property type="match status" value="2"/>
</dbReference>
<feature type="compositionally biased region" description="Polar residues" evidence="18">
    <location>
        <begin position="371"/>
        <end position="381"/>
    </location>
</feature>
<organism evidence="20 21">
    <name type="scientific">Trypanosoma theileri</name>
    <dbReference type="NCBI Taxonomy" id="67003"/>
    <lineage>
        <taxon>Eukaryota</taxon>
        <taxon>Discoba</taxon>
        <taxon>Euglenozoa</taxon>
        <taxon>Kinetoplastea</taxon>
        <taxon>Metakinetoplastina</taxon>
        <taxon>Trypanosomatida</taxon>
        <taxon>Trypanosomatidae</taxon>
        <taxon>Trypanosoma</taxon>
    </lineage>
</organism>
<evidence type="ECO:0000256" key="15">
    <source>
        <dbReference type="PIRSR" id="PIRSR601577-1"/>
    </source>
</evidence>
<name>A0A1X0P3B3_9TRYP</name>
<feature type="region of interest" description="Disordered" evidence="18">
    <location>
        <begin position="665"/>
        <end position="731"/>
    </location>
</feature>
<keyword evidence="8 16" id="KW-0862">Zinc</keyword>
<protein>
    <recommendedName>
        <fullName evidence="17">Leishmanolysin-like peptidase</fullName>
        <ecNumber evidence="17">3.4.24.-</ecNumber>
    </recommendedName>
</protein>
<dbReference type="InterPro" id="IPR001577">
    <property type="entry name" value="Peptidase_M8"/>
</dbReference>
<dbReference type="GO" id="GO:0004222">
    <property type="term" value="F:metalloendopeptidase activity"/>
    <property type="evidence" value="ECO:0007669"/>
    <property type="project" value="UniProtKB-UniRule"/>
</dbReference>
<keyword evidence="6 17" id="KW-0732">Signal</keyword>
<feature type="compositionally biased region" description="Low complexity" evidence="18">
    <location>
        <begin position="332"/>
        <end position="345"/>
    </location>
</feature>
<keyword evidence="5 16" id="KW-0479">Metal-binding</keyword>
<dbReference type="AlphaFoldDB" id="A0A1X0P3B3"/>
<proteinExistence type="inferred from homology"/>
<dbReference type="PRINTS" id="PR00782">
    <property type="entry name" value="LSHMANOLYSIN"/>
</dbReference>
<dbReference type="OrthoDB" id="262619at2759"/>
<comment type="catalytic activity">
    <reaction evidence="1">
        <text>Preference for hydrophobic residues at P1 and P1' and basic residues at P2' and P3'. A model nonapeptide is cleaved at -Ala-Tyr-|-Leu-Lys-Lys-.</text>
        <dbReference type="EC" id="3.4.24.36"/>
    </reaction>
</comment>
<keyword evidence="7 17" id="KW-0378">Hydrolase</keyword>
<dbReference type="GO" id="GO:0016020">
    <property type="term" value="C:membrane"/>
    <property type="evidence" value="ECO:0007669"/>
    <property type="project" value="UniProtKB-SubCell"/>
</dbReference>
<dbReference type="EMBL" id="NBCO01000007">
    <property type="protein sequence ID" value="ORC91039.1"/>
    <property type="molecule type" value="Genomic_DNA"/>
</dbReference>
<dbReference type="PANTHER" id="PTHR10942:SF0">
    <property type="entry name" value="LEISHMANOLYSIN-LIKE PEPTIDASE"/>
    <property type="match status" value="1"/>
</dbReference>
<keyword evidence="12" id="KW-0865">Zymogen</keyword>